<organism evidence="1 2">
    <name type="scientific">Acaulospora colombiana</name>
    <dbReference type="NCBI Taxonomy" id="27376"/>
    <lineage>
        <taxon>Eukaryota</taxon>
        <taxon>Fungi</taxon>
        <taxon>Fungi incertae sedis</taxon>
        <taxon>Mucoromycota</taxon>
        <taxon>Glomeromycotina</taxon>
        <taxon>Glomeromycetes</taxon>
        <taxon>Diversisporales</taxon>
        <taxon>Acaulosporaceae</taxon>
        <taxon>Acaulospora</taxon>
    </lineage>
</organism>
<accession>A0ACA9MSJ6</accession>
<keyword evidence="2" id="KW-1185">Reference proteome</keyword>
<reference evidence="1" key="1">
    <citation type="submission" date="2021-06" db="EMBL/GenBank/DDBJ databases">
        <authorList>
            <person name="Kallberg Y."/>
            <person name="Tangrot J."/>
            <person name="Rosling A."/>
        </authorList>
    </citation>
    <scope>NUCLEOTIDE SEQUENCE</scope>
    <source>
        <strain evidence="1">CL356</strain>
    </source>
</reference>
<proteinExistence type="predicted"/>
<evidence type="ECO:0000313" key="2">
    <source>
        <dbReference type="Proteomes" id="UP000789525"/>
    </source>
</evidence>
<comment type="caution">
    <text evidence="1">The sequence shown here is derived from an EMBL/GenBank/DDBJ whole genome shotgun (WGS) entry which is preliminary data.</text>
</comment>
<dbReference type="Proteomes" id="UP000789525">
    <property type="component" value="Unassembled WGS sequence"/>
</dbReference>
<name>A0ACA9MSJ6_9GLOM</name>
<dbReference type="EMBL" id="CAJVPT010015304">
    <property type="protein sequence ID" value="CAG8610938.1"/>
    <property type="molecule type" value="Genomic_DNA"/>
</dbReference>
<evidence type="ECO:0000313" key="1">
    <source>
        <dbReference type="EMBL" id="CAG8610938.1"/>
    </source>
</evidence>
<sequence>MKEKVLATRKKPTNALSSQLPQRFSFLPSEQDAYVEPILGFVEKSFYRFIIKHDQRIPNKTKENFVSRLNPQRKADFSDADLSCLLSFITQNLSLFKLGQQQTLFEGTYKTDPLPLFESFKVEAVNHKKLGIAHIEGRWNDEKLRRLSTLALEIVICLGDSEAFQPLVEIKHKLEAELAERMIMKRRKREGEDYNAKRGHLTNVEYGEFTDFALSLVSKLEKNEEQVKQVIRMAIAKNEALVNIWRSLITQRDEDAKIKKFVNFVNIRFNLVIILK</sequence>
<protein>
    <submittedName>
        <fullName evidence="1">1175_t:CDS:1</fullName>
    </submittedName>
</protein>
<gene>
    <name evidence="1" type="ORF">ACOLOM_LOCUS7016</name>
</gene>